<dbReference type="OrthoDB" id="7657434at2"/>
<dbReference type="RefSeq" id="WP_097374606.1">
    <property type="nucleotide sequence ID" value="NZ_CP021409.1"/>
</dbReference>
<accession>A0A291M4T6</accession>
<protein>
    <recommendedName>
        <fullName evidence="1">DnaA N-terminal domain-containing protein</fullName>
    </recommendedName>
</protein>
<evidence type="ECO:0000313" key="2">
    <source>
        <dbReference type="EMBL" id="ATI44011.1"/>
    </source>
</evidence>
<dbReference type="Gene3D" id="3.30.300.180">
    <property type="match status" value="1"/>
</dbReference>
<organism evidence="2 3">
    <name type="scientific">Pacificitalea manganoxidans</name>
    <dbReference type="NCBI Taxonomy" id="1411902"/>
    <lineage>
        <taxon>Bacteria</taxon>
        <taxon>Pseudomonadati</taxon>
        <taxon>Pseudomonadota</taxon>
        <taxon>Alphaproteobacteria</taxon>
        <taxon>Rhodobacterales</taxon>
        <taxon>Paracoccaceae</taxon>
        <taxon>Pacificitalea</taxon>
    </lineage>
</organism>
<feature type="domain" description="DnaA N-terminal" evidence="1">
    <location>
        <begin position="165"/>
        <end position="222"/>
    </location>
</feature>
<gene>
    <name evidence="2" type="ORF">CBW24_17890</name>
</gene>
<keyword evidence="2" id="KW-0614">Plasmid</keyword>
<sequence>MQVAKPVGRNASALKYDILSALGVSALAGDKHRQRLMLRLIVLITTRYNWQINELSIGRAEIARLWSVDERTVKREMARMRSAGWLEVKRAGVKGRVTVYAFDLDAVLSGTADSWDTIGADFTARMQARHGGAGTSEGPGAAPDPNVIPFQPLTTRGRGGVADGLWAQVLTRLHAEAPALTNAWFGQLSEMAHEDGRVTLAAPSRFVAGYVSTHLMTQLLAAYSALDPSVRRIEVIAAGV</sequence>
<dbReference type="AlphaFoldDB" id="A0A291M4T6"/>
<dbReference type="InterPro" id="IPR036388">
    <property type="entry name" value="WH-like_DNA-bd_sf"/>
</dbReference>
<name>A0A291M4T6_9RHOB</name>
<dbReference type="InterPro" id="IPR038454">
    <property type="entry name" value="DnaA_N_sf"/>
</dbReference>
<dbReference type="InterPro" id="IPR036390">
    <property type="entry name" value="WH_DNA-bd_sf"/>
</dbReference>
<evidence type="ECO:0000313" key="3">
    <source>
        <dbReference type="Proteomes" id="UP000219050"/>
    </source>
</evidence>
<dbReference type="Pfam" id="PF11638">
    <property type="entry name" value="DnaA_N"/>
    <property type="match status" value="1"/>
</dbReference>
<dbReference type="SUPFAM" id="SSF46785">
    <property type="entry name" value="Winged helix' DNA-binding domain"/>
    <property type="match status" value="1"/>
</dbReference>
<evidence type="ECO:0000259" key="1">
    <source>
        <dbReference type="Pfam" id="PF11638"/>
    </source>
</evidence>
<dbReference type="InterPro" id="IPR024633">
    <property type="entry name" value="DnaA_N_dom"/>
</dbReference>
<geneLocation type="plasmid" evidence="3">
    <name>pdy25-e</name>
</geneLocation>
<proteinExistence type="predicted"/>
<keyword evidence="3" id="KW-1185">Reference proteome</keyword>
<dbReference type="Proteomes" id="UP000219050">
    <property type="component" value="Plasmid pDY25-E"/>
</dbReference>
<dbReference type="KEGG" id="cmag:CBW24_17890"/>
<dbReference type="EMBL" id="CP021409">
    <property type="protein sequence ID" value="ATI44011.1"/>
    <property type="molecule type" value="Genomic_DNA"/>
</dbReference>
<reference evidence="2 3" key="1">
    <citation type="submission" date="2017-05" db="EMBL/GenBank/DDBJ databases">
        <title>Comparative genomic and metabolic analysis of manganese-oxidizing mechanisms in Celeribater manganoxidans DY25T: its adaption to the environment of polymetallic nodule.</title>
        <authorList>
            <person name="Wang X."/>
        </authorList>
    </citation>
    <scope>NUCLEOTIDE SEQUENCE [LARGE SCALE GENOMIC DNA]</scope>
    <source>
        <strain evidence="2 3">DY25</strain>
        <plasmid evidence="3">pdy25-e</plasmid>
    </source>
</reference>
<dbReference type="Gene3D" id="1.10.10.10">
    <property type="entry name" value="Winged helix-like DNA-binding domain superfamily/Winged helix DNA-binding domain"/>
    <property type="match status" value="1"/>
</dbReference>